<evidence type="ECO:0000256" key="1">
    <source>
        <dbReference type="ARBA" id="ARBA00007734"/>
    </source>
</evidence>
<feature type="region of interest" description="Disordered" evidence="3">
    <location>
        <begin position="654"/>
        <end position="674"/>
    </location>
</feature>
<evidence type="ECO:0000256" key="4">
    <source>
        <dbReference type="SAM" id="SignalP"/>
    </source>
</evidence>
<evidence type="ECO:0000313" key="6">
    <source>
        <dbReference type="EMBL" id="CDN86232.1"/>
    </source>
</evidence>
<keyword evidence="2 4" id="KW-0732">Signal</keyword>
<feature type="chain" id="PRO_5009681251" evidence="4">
    <location>
        <begin position="36"/>
        <end position="674"/>
    </location>
</feature>
<dbReference type="GO" id="GO:0042597">
    <property type="term" value="C:periplasmic space"/>
    <property type="evidence" value="ECO:0007669"/>
    <property type="project" value="InterPro"/>
</dbReference>
<evidence type="ECO:0000259" key="5">
    <source>
        <dbReference type="Pfam" id="PF01464"/>
    </source>
</evidence>
<dbReference type="AlphaFoldDB" id="A0A1L1P8W8"/>
<dbReference type="Gene3D" id="1.25.20.10">
    <property type="entry name" value="Bacterial muramidases"/>
    <property type="match status" value="1"/>
</dbReference>
<organism evidence="6 7">
    <name type="scientific">Hydrogenophaga intermedia</name>
    <dbReference type="NCBI Taxonomy" id="65786"/>
    <lineage>
        <taxon>Bacteria</taxon>
        <taxon>Pseudomonadati</taxon>
        <taxon>Pseudomonadota</taxon>
        <taxon>Betaproteobacteria</taxon>
        <taxon>Burkholderiales</taxon>
        <taxon>Comamonadaceae</taxon>
        <taxon>Hydrogenophaga</taxon>
    </lineage>
</organism>
<dbReference type="SUPFAM" id="SSF53955">
    <property type="entry name" value="Lysozyme-like"/>
    <property type="match status" value="1"/>
</dbReference>
<dbReference type="PANTHER" id="PTHR37423:SF5">
    <property type="entry name" value="SOLUBLE LYTIC MUREIN TRANSGLYCOSYLASE"/>
    <property type="match status" value="1"/>
</dbReference>
<dbReference type="CDD" id="cd13401">
    <property type="entry name" value="Slt70-like"/>
    <property type="match status" value="1"/>
</dbReference>
<dbReference type="InterPro" id="IPR008258">
    <property type="entry name" value="Transglycosylase_SLT_dom_1"/>
</dbReference>
<dbReference type="Gene3D" id="1.10.530.10">
    <property type="match status" value="1"/>
</dbReference>
<name>A0A1L1P8W8_HYDIT</name>
<protein>
    <submittedName>
        <fullName evidence="6">Lytic transglycosylase catalytic subunit</fullName>
    </submittedName>
</protein>
<dbReference type="GO" id="GO:0004553">
    <property type="term" value="F:hydrolase activity, hydrolyzing O-glycosyl compounds"/>
    <property type="evidence" value="ECO:0007669"/>
    <property type="project" value="InterPro"/>
</dbReference>
<evidence type="ECO:0000313" key="7">
    <source>
        <dbReference type="Proteomes" id="UP000028878"/>
    </source>
</evidence>
<comment type="similarity">
    <text evidence="1">Belongs to the transglycosylase Slt family.</text>
</comment>
<evidence type="ECO:0000256" key="3">
    <source>
        <dbReference type="SAM" id="MobiDB-lite"/>
    </source>
</evidence>
<sequence precursor="true">MQGFRRRWMARFAARPVQGARLIMAALLLPSLAWAQTAASDQTLLSMSEAARRGQASELSRLLPTARGHVLEPLARYWEMRARLDTAPATEIRAALDAMAGTYWEDRLRNDWLLQLGKNRDWARFEVERPLFRMNDDRQVTCYTVMLDAAGSRLPPEVAAERVRELWLAQRDVDDGCATAAQALLASGHLRPAVAWLRARLMMEVGRSRAASQAVGLVEPASVPTVDAIAANPAKYLDDKITAIRPRTKELVTLAIIRLASQDPVLAADELDSLKWRAQLTAEERGWLWGVIGKRSAQRLQAEALSYFTKGELRFMTDDHLAWMARAGLRLGRWDAVRDAIYAMSPAQRSEIGWTYWRARSIEALQEPDAAVARAQAREIYETIASPRDFHGMLAMESLGLPIVAPTPPEPLTAEERRAAEQNPGLRRALAAMRLGLRGEGVREWNYQVALHTPGGMPDRELLAAADLACREQLWDRCINTSQRTREAIDMQQRFPTPHREQVVARTRDIGLDPAYVYGLIRQESRFVVEARSQVGASGLMQVMPATARWTARKIGLSDFRPHHINERDTNIQIGTAYLKFALDDFEGSLPLAAAAYNAGPSRARAWRNGPVLPGEIWAENIPFEETRDYVQRVLTNTVNYAALMSGAPQSLRQRLGTVGPRSGAAPAENTELP</sequence>
<dbReference type="EMBL" id="CCAE010000003">
    <property type="protein sequence ID" value="CDN86232.1"/>
    <property type="molecule type" value="Genomic_DNA"/>
</dbReference>
<proteinExistence type="inferred from homology"/>
<evidence type="ECO:0000256" key="2">
    <source>
        <dbReference type="ARBA" id="ARBA00022729"/>
    </source>
</evidence>
<reference evidence="7" key="1">
    <citation type="submission" date="2014-02" db="EMBL/GenBank/DDBJ databases">
        <authorList>
            <person name="Gan H."/>
        </authorList>
    </citation>
    <scope>NUCLEOTIDE SEQUENCE [LARGE SCALE GENOMIC DNA]</scope>
    <source>
        <strain evidence="7">S1</strain>
    </source>
</reference>
<keyword evidence="7" id="KW-1185">Reference proteome</keyword>
<reference evidence="7" key="2">
    <citation type="submission" date="2014-11" db="EMBL/GenBank/DDBJ databases">
        <title>Draft genome sequence of Hydrogenophaga intermedia S1.</title>
        <authorList>
            <person name="Gan H.M."/>
            <person name="Chew T.H."/>
            <person name="Stolz A."/>
        </authorList>
    </citation>
    <scope>NUCLEOTIDE SEQUENCE [LARGE SCALE GENOMIC DNA]</scope>
    <source>
        <strain evidence="7">S1</strain>
    </source>
</reference>
<dbReference type="InterPro" id="IPR023346">
    <property type="entry name" value="Lysozyme-like_dom_sf"/>
</dbReference>
<dbReference type="SUPFAM" id="SSF48435">
    <property type="entry name" value="Bacterial muramidases"/>
    <property type="match status" value="1"/>
</dbReference>
<dbReference type="InterPro" id="IPR008939">
    <property type="entry name" value="Lytic_TGlycosylase_superhlx_U"/>
</dbReference>
<dbReference type="Pfam" id="PF01464">
    <property type="entry name" value="SLT"/>
    <property type="match status" value="1"/>
</dbReference>
<dbReference type="PANTHER" id="PTHR37423">
    <property type="entry name" value="SOLUBLE LYTIC MUREIN TRANSGLYCOSYLASE-RELATED"/>
    <property type="match status" value="1"/>
</dbReference>
<dbReference type="Proteomes" id="UP000028878">
    <property type="component" value="Unassembled WGS sequence"/>
</dbReference>
<accession>A0A1L1P8W8</accession>
<gene>
    <name evidence="6" type="ORF">BN948_00633</name>
</gene>
<feature type="signal peptide" evidence="4">
    <location>
        <begin position="1"/>
        <end position="35"/>
    </location>
</feature>
<feature type="domain" description="Transglycosylase SLT" evidence="5">
    <location>
        <begin position="510"/>
        <end position="609"/>
    </location>
</feature>